<dbReference type="Proteomes" id="UP000011682">
    <property type="component" value="Unassembled WGS sequence"/>
</dbReference>
<sequence>MAGKVDLGRPGVQCCLGIGTGVREGARLGAVSLTHLQSFVAVAEEGHVGRAARRLHLSQPPLSRHILSLEDELGTPLFERTPRGMRLLPAGTAFLAHARRILAEVDAAVLTVRKAAVDVPETN</sequence>
<evidence type="ECO:0000313" key="7">
    <source>
        <dbReference type="Proteomes" id="UP000011682"/>
    </source>
</evidence>
<evidence type="ECO:0000256" key="2">
    <source>
        <dbReference type="ARBA" id="ARBA00023015"/>
    </source>
</evidence>
<feature type="domain" description="HTH lysR-type" evidence="5">
    <location>
        <begin position="31"/>
        <end position="88"/>
    </location>
</feature>
<keyword evidence="4" id="KW-0804">Transcription</keyword>
<dbReference type="GO" id="GO:0003677">
    <property type="term" value="F:DNA binding"/>
    <property type="evidence" value="ECO:0007669"/>
    <property type="project" value="UniProtKB-KW"/>
</dbReference>
<comment type="similarity">
    <text evidence="1">Belongs to the LysR transcriptional regulatory family.</text>
</comment>
<keyword evidence="7" id="KW-1185">Reference proteome</keyword>
<dbReference type="GO" id="GO:0003700">
    <property type="term" value="F:DNA-binding transcription factor activity"/>
    <property type="evidence" value="ECO:0007669"/>
    <property type="project" value="InterPro"/>
</dbReference>
<name>S9QE37_CYSF2</name>
<dbReference type="GO" id="GO:0032993">
    <property type="term" value="C:protein-DNA complex"/>
    <property type="evidence" value="ECO:0007669"/>
    <property type="project" value="TreeGrafter"/>
</dbReference>
<dbReference type="InterPro" id="IPR000847">
    <property type="entry name" value="LysR_HTH_N"/>
</dbReference>
<dbReference type="eggNOG" id="COG0583">
    <property type="taxonomic scope" value="Bacteria"/>
</dbReference>
<reference evidence="6" key="1">
    <citation type="submission" date="2013-05" db="EMBL/GenBank/DDBJ databases">
        <title>Genome assembly of Cystobacter fuscus DSM 2262.</title>
        <authorList>
            <person name="Sharma G."/>
            <person name="Khatri I."/>
            <person name="Kaur C."/>
            <person name="Mayilraj S."/>
            <person name="Subramanian S."/>
        </authorList>
    </citation>
    <scope>NUCLEOTIDE SEQUENCE [LARGE SCALE GENOMIC DNA]</scope>
    <source>
        <strain evidence="6">DSM 2262</strain>
    </source>
</reference>
<dbReference type="InterPro" id="IPR036390">
    <property type="entry name" value="WH_DNA-bd_sf"/>
</dbReference>
<keyword evidence="2" id="KW-0805">Transcription regulation</keyword>
<accession>S9QE37</accession>
<evidence type="ECO:0000256" key="3">
    <source>
        <dbReference type="ARBA" id="ARBA00023125"/>
    </source>
</evidence>
<dbReference type="InterPro" id="IPR036388">
    <property type="entry name" value="WH-like_DNA-bd_sf"/>
</dbReference>
<dbReference type="Gene3D" id="1.10.10.10">
    <property type="entry name" value="Winged helix-like DNA-binding domain superfamily/Winged helix DNA-binding domain"/>
    <property type="match status" value="1"/>
</dbReference>
<dbReference type="Pfam" id="PF00126">
    <property type="entry name" value="HTH_1"/>
    <property type="match status" value="1"/>
</dbReference>
<dbReference type="SUPFAM" id="SSF46785">
    <property type="entry name" value="Winged helix' DNA-binding domain"/>
    <property type="match status" value="1"/>
</dbReference>
<evidence type="ECO:0000256" key="1">
    <source>
        <dbReference type="ARBA" id="ARBA00009437"/>
    </source>
</evidence>
<dbReference type="EMBL" id="ANAH02000016">
    <property type="protein sequence ID" value="EPX59589.1"/>
    <property type="molecule type" value="Genomic_DNA"/>
</dbReference>
<dbReference type="AlphaFoldDB" id="S9QE37"/>
<evidence type="ECO:0000259" key="5">
    <source>
        <dbReference type="PROSITE" id="PS50931"/>
    </source>
</evidence>
<organism evidence="6 7">
    <name type="scientific">Cystobacter fuscus (strain ATCC 25194 / DSM 2262 / NBRC 100088 / M29)</name>
    <dbReference type="NCBI Taxonomy" id="1242864"/>
    <lineage>
        <taxon>Bacteria</taxon>
        <taxon>Pseudomonadati</taxon>
        <taxon>Myxococcota</taxon>
        <taxon>Myxococcia</taxon>
        <taxon>Myxococcales</taxon>
        <taxon>Cystobacterineae</taxon>
        <taxon>Archangiaceae</taxon>
        <taxon>Cystobacter</taxon>
    </lineage>
</organism>
<keyword evidence="3" id="KW-0238">DNA-binding</keyword>
<evidence type="ECO:0000256" key="4">
    <source>
        <dbReference type="ARBA" id="ARBA00023163"/>
    </source>
</evidence>
<evidence type="ECO:0000313" key="6">
    <source>
        <dbReference type="EMBL" id="EPX59589.1"/>
    </source>
</evidence>
<comment type="caution">
    <text evidence="6">The sequence shown here is derived from an EMBL/GenBank/DDBJ whole genome shotgun (WGS) entry which is preliminary data.</text>
</comment>
<gene>
    <name evidence="6" type="ORF">D187_002750</name>
</gene>
<proteinExistence type="inferred from homology"/>
<dbReference type="PANTHER" id="PTHR30346:SF28">
    <property type="entry name" value="HTH-TYPE TRANSCRIPTIONAL REGULATOR CYNR"/>
    <property type="match status" value="1"/>
</dbReference>
<dbReference type="PANTHER" id="PTHR30346">
    <property type="entry name" value="TRANSCRIPTIONAL DUAL REGULATOR HCAR-RELATED"/>
    <property type="match status" value="1"/>
</dbReference>
<dbReference type="PRINTS" id="PR00039">
    <property type="entry name" value="HTHLYSR"/>
</dbReference>
<protein>
    <submittedName>
        <fullName evidence="6">Transcriptional regulator, LysR family</fullName>
    </submittedName>
</protein>
<dbReference type="PROSITE" id="PS50931">
    <property type="entry name" value="HTH_LYSR"/>
    <property type="match status" value="1"/>
</dbReference>
<dbReference type="FunFam" id="1.10.10.10:FF:000001">
    <property type="entry name" value="LysR family transcriptional regulator"/>
    <property type="match status" value="1"/>
</dbReference>